<dbReference type="PANTHER" id="PTHR13799:SF14">
    <property type="entry name" value="GTP CYCLOHYDROLASE 1 TYPE 2 HOMOLOG"/>
    <property type="match status" value="1"/>
</dbReference>
<dbReference type="Proteomes" id="UP001140560">
    <property type="component" value="Unassembled WGS sequence"/>
</dbReference>
<dbReference type="InterPro" id="IPR002678">
    <property type="entry name" value="DUF34/NIF3"/>
</dbReference>
<dbReference type="PANTHER" id="PTHR13799">
    <property type="entry name" value="NGG1 INTERACTING FACTOR 3"/>
    <property type="match status" value="1"/>
</dbReference>
<proteinExistence type="inferred from homology"/>
<keyword evidence="2 3" id="KW-0479">Metal-binding</keyword>
<feature type="region of interest" description="Disordered" evidence="4">
    <location>
        <begin position="71"/>
        <end position="90"/>
    </location>
</feature>
<comment type="similarity">
    <text evidence="1">Belongs to the GTP cyclohydrolase I type 2/NIF3 family.</text>
</comment>
<gene>
    <name evidence="5" type="ORF">N0V83_002783</name>
</gene>
<evidence type="ECO:0000256" key="4">
    <source>
        <dbReference type="SAM" id="MobiDB-lite"/>
    </source>
</evidence>
<evidence type="ECO:0000256" key="1">
    <source>
        <dbReference type="ARBA" id="ARBA00006964"/>
    </source>
</evidence>
<dbReference type="EMBL" id="JAPEUY010000004">
    <property type="protein sequence ID" value="KAJ4374044.1"/>
    <property type="molecule type" value="Genomic_DNA"/>
</dbReference>
<accession>A0A9W9CPZ0</accession>
<dbReference type="GO" id="GO:0005737">
    <property type="term" value="C:cytoplasm"/>
    <property type="evidence" value="ECO:0007669"/>
    <property type="project" value="TreeGrafter"/>
</dbReference>
<dbReference type="Pfam" id="PF01784">
    <property type="entry name" value="DUF34_NIF3"/>
    <property type="match status" value="1"/>
</dbReference>
<organism evidence="5 6">
    <name type="scientific">Neocucurbitaria cava</name>
    <dbReference type="NCBI Taxonomy" id="798079"/>
    <lineage>
        <taxon>Eukaryota</taxon>
        <taxon>Fungi</taxon>
        <taxon>Dikarya</taxon>
        <taxon>Ascomycota</taxon>
        <taxon>Pezizomycotina</taxon>
        <taxon>Dothideomycetes</taxon>
        <taxon>Pleosporomycetidae</taxon>
        <taxon>Pleosporales</taxon>
        <taxon>Pleosporineae</taxon>
        <taxon>Cucurbitariaceae</taxon>
        <taxon>Neocucurbitaria</taxon>
    </lineage>
</organism>
<feature type="binding site" evidence="3">
    <location>
        <position position="121"/>
    </location>
    <ligand>
        <name>a divalent metal cation</name>
        <dbReference type="ChEBI" id="CHEBI:60240"/>
        <label>1</label>
    </ligand>
</feature>
<protein>
    <submittedName>
        <fullName evidence="5">Uncharacterized protein</fullName>
    </submittedName>
</protein>
<dbReference type="SUPFAM" id="SSF102705">
    <property type="entry name" value="NIF3 (NGG1p interacting factor 3)-like"/>
    <property type="match status" value="1"/>
</dbReference>
<feature type="binding site" evidence="3">
    <location>
        <position position="271"/>
    </location>
    <ligand>
        <name>a divalent metal cation</name>
        <dbReference type="ChEBI" id="CHEBI:60240"/>
        <label>1</label>
    </ligand>
</feature>
<dbReference type="Gene3D" id="3.40.1390.30">
    <property type="entry name" value="NIF3 (NGG1p interacting factor 3)-like"/>
    <property type="match status" value="2"/>
</dbReference>
<evidence type="ECO:0000313" key="6">
    <source>
        <dbReference type="Proteomes" id="UP001140560"/>
    </source>
</evidence>
<comment type="caution">
    <text evidence="5">The sequence shown here is derived from an EMBL/GenBank/DDBJ whole genome shotgun (WGS) entry which is preliminary data.</text>
</comment>
<evidence type="ECO:0000313" key="5">
    <source>
        <dbReference type="EMBL" id="KAJ4374044.1"/>
    </source>
</evidence>
<name>A0A9W9CPZ0_9PLEO</name>
<sequence length="315" mass="34949">MQRPKKPTHASVTRFIASIIPPKANDVPFLYHVPRDPRYDPETAAVEQIVLSVTPTPAVYKLIGYPHDVDNEPNAELTAPPPRSPRPRPPRTLCFLHRPFTLDRRAIRANTLIFSSHTSFDEVLTVGYNTALASRLGILLDTSICVQGYKGDAERKIGIVGEVAAPQQRDVLVRRIQQVFGGTTEELLVHEGAEEEEEEIRVVAIMNAFGEDEVRRVVELVKERGWCGDGGEDGDEDGRVGKHMLYLTGQPRVGGMQAATALGMTVVCVGHRAAEEWGIRYLAQGLRTAFPGVRVEDVYEEEIPVVREKKKKVAV</sequence>
<dbReference type="AlphaFoldDB" id="A0A9W9CPZ0"/>
<feature type="binding site" evidence="3">
    <location>
        <position position="275"/>
    </location>
    <ligand>
        <name>a divalent metal cation</name>
        <dbReference type="ChEBI" id="CHEBI:60240"/>
        <label>1</label>
    </ligand>
</feature>
<reference evidence="5" key="1">
    <citation type="submission" date="2022-10" db="EMBL/GenBank/DDBJ databases">
        <title>Tapping the CABI collections for fungal endophytes: first genome assemblies for Collariella, Neodidymelliopsis, Ascochyta clinopodiicola, Didymella pomorum, Didymosphaeria variabile, Neocosmospora piperis and Neocucurbitaria cava.</title>
        <authorList>
            <person name="Hill R."/>
        </authorList>
    </citation>
    <scope>NUCLEOTIDE SEQUENCE</scope>
    <source>
        <strain evidence="5">IMI 356814</strain>
    </source>
</reference>
<dbReference type="InterPro" id="IPR036069">
    <property type="entry name" value="DUF34/NIF3_sf"/>
</dbReference>
<dbReference type="OrthoDB" id="2592744at2759"/>
<keyword evidence="6" id="KW-1185">Reference proteome</keyword>
<evidence type="ECO:0000256" key="3">
    <source>
        <dbReference type="PIRSR" id="PIRSR602678-1"/>
    </source>
</evidence>
<dbReference type="GO" id="GO:0046872">
    <property type="term" value="F:metal ion binding"/>
    <property type="evidence" value="ECO:0007669"/>
    <property type="project" value="UniProtKB-KW"/>
</dbReference>
<evidence type="ECO:0000256" key="2">
    <source>
        <dbReference type="ARBA" id="ARBA00022723"/>
    </source>
</evidence>